<keyword evidence="2" id="KW-1185">Reference proteome</keyword>
<accession>A0AAW1VA37</accession>
<dbReference type="AlphaFoldDB" id="A0AAW1VA37"/>
<protein>
    <submittedName>
        <fullName evidence="1">Uncharacterized protein</fullName>
    </submittedName>
</protein>
<comment type="caution">
    <text evidence="1">The sequence shown here is derived from an EMBL/GenBank/DDBJ whole genome shotgun (WGS) entry which is preliminary data.</text>
</comment>
<reference evidence="1 2" key="1">
    <citation type="submission" date="2023-03" db="EMBL/GenBank/DDBJ databases">
        <title>Genome insight into feeding habits of ladybird beetles.</title>
        <authorList>
            <person name="Li H.-S."/>
            <person name="Huang Y.-H."/>
            <person name="Pang H."/>
        </authorList>
    </citation>
    <scope>NUCLEOTIDE SEQUENCE [LARGE SCALE GENOMIC DNA]</scope>
    <source>
        <strain evidence="1">SYSU_2023b</strain>
        <tissue evidence="1">Whole body</tissue>
    </source>
</reference>
<sequence>MSHFKLKKKIELKFFKIIDIHIKIKMPTHQTVEVSTPHGVASSETNFKELADVGRKDLSYQVQTRESIEIRKHTNNFNRKEETLSLNPTCNHIMRHT</sequence>
<dbReference type="Proteomes" id="UP001431783">
    <property type="component" value="Unassembled WGS sequence"/>
</dbReference>
<name>A0AAW1VA37_9CUCU</name>
<proteinExistence type="predicted"/>
<gene>
    <name evidence="1" type="ORF">WA026_019035</name>
</gene>
<evidence type="ECO:0000313" key="2">
    <source>
        <dbReference type="Proteomes" id="UP001431783"/>
    </source>
</evidence>
<organism evidence="1 2">
    <name type="scientific">Henosepilachna vigintioctopunctata</name>
    <dbReference type="NCBI Taxonomy" id="420089"/>
    <lineage>
        <taxon>Eukaryota</taxon>
        <taxon>Metazoa</taxon>
        <taxon>Ecdysozoa</taxon>
        <taxon>Arthropoda</taxon>
        <taxon>Hexapoda</taxon>
        <taxon>Insecta</taxon>
        <taxon>Pterygota</taxon>
        <taxon>Neoptera</taxon>
        <taxon>Endopterygota</taxon>
        <taxon>Coleoptera</taxon>
        <taxon>Polyphaga</taxon>
        <taxon>Cucujiformia</taxon>
        <taxon>Coccinelloidea</taxon>
        <taxon>Coccinellidae</taxon>
        <taxon>Epilachninae</taxon>
        <taxon>Epilachnini</taxon>
        <taxon>Henosepilachna</taxon>
    </lineage>
</organism>
<evidence type="ECO:0000313" key="1">
    <source>
        <dbReference type="EMBL" id="KAK9892234.1"/>
    </source>
</evidence>
<dbReference type="EMBL" id="JARQZJ010000133">
    <property type="protein sequence ID" value="KAK9892234.1"/>
    <property type="molecule type" value="Genomic_DNA"/>
</dbReference>